<evidence type="ECO:0000313" key="3">
    <source>
        <dbReference type="Proteomes" id="UP001236569"/>
    </source>
</evidence>
<sequence length="97" mass="11574">MQLNQILSKEEERILLNGRINAIKPILISIPKWRRKLYSKNPIYQAKEFHVQNVLRNKSTNLELTELLEQIVAEYKEELALKEDRSNEVRSRLNIKM</sequence>
<keyword evidence="1" id="KW-0175">Coiled coil</keyword>
<feature type="coiled-coil region" evidence="1">
    <location>
        <begin position="65"/>
        <end position="92"/>
    </location>
</feature>
<name>A0ABT6YHI7_9BACT</name>
<dbReference type="RefSeq" id="WP_283368397.1">
    <property type="nucleotide sequence ID" value="NZ_JASHID010000001.1"/>
</dbReference>
<keyword evidence="3" id="KW-1185">Reference proteome</keyword>
<reference evidence="2 3" key="1">
    <citation type="submission" date="2023-05" db="EMBL/GenBank/DDBJ databases">
        <title>Novel species of genus Flectobacillus isolated from stream in China.</title>
        <authorList>
            <person name="Lu H."/>
        </authorList>
    </citation>
    <scope>NUCLEOTIDE SEQUENCE [LARGE SCALE GENOMIC DNA]</scope>
    <source>
        <strain evidence="2 3">DC10W</strain>
    </source>
</reference>
<gene>
    <name evidence="2" type="ORF">QM480_01880</name>
</gene>
<accession>A0ABT6YHI7</accession>
<protein>
    <submittedName>
        <fullName evidence="2">Uncharacterized protein</fullName>
    </submittedName>
</protein>
<organism evidence="2 3">
    <name type="scientific">Flectobacillus longus</name>
    <dbReference type="NCBI Taxonomy" id="2984207"/>
    <lineage>
        <taxon>Bacteria</taxon>
        <taxon>Pseudomonadati</taxon>
        <taxon>Bacteroidota</taxon>
        <taxon>Cytophagia</taxon>
        <taxon>Cytophagales</taxon>
        <taxon>Flectobacillaceae</taxon>
        <taxon>Flectobacillus</taxon>
    </lineage>
</organism>
<dbReference type="EMBL" id="JASHID010000001">
    <property type="protein sequence ID" value="MDI9863059.1"/>
    <property type="molecule type" value="Genomic_DNA"/>
</dbReference>
<dbReference type="Proteomes" id="UP001236569">
    <property type="component" value="Unassembled WGS sequence"/>
</dbReference>
<evidence type="ECO:0000256" key="1">
    <source>
        <dbReference type="SAM" id="Coils"/>
    </source>
</evidence>
<comment type="caution">
    <text evidence="2">The sequence shown here is derived from an EMBL/GenBank/DDBJ whole genome shotgun (WGS) entry which is preliminary data.</text>
</comment>
<proteinExistence type="predicted"/>
<evidence type="ECO:0000313" key="2">
    <source>
        <dbReference type="EMBL" id="MDI9863059.1"/>
    </source>
</evidence>